<dbReference type="Pfam" id="PF04597">
    <property type="entry name" value="Ribophorin_I"/>
    <property type="match status" value="1"/>
</dbReference>
<dbReference type="GO" id="GO:0018279">
    <property type="term" value="P:protein N-linked glycosylation via asparagine"/>
    <property type="evidence" value="ECO:0007669"/>
    <property type="project" value="TreeGrafter"/>
</dbReference>
<protein>
    <recommendedName>
        <fullName evidence="10">Dolichyl-diphosphooligosaccharide--protein glycosyltransferase subunit 1</fullName>
    </recommendedName>
</protein>
<proteinExistence type="inferred from homology"/>
<comment type="similarity">
    <text evidence="4 10">Belongs to the OST1 family.</text>
</comment>
<gene>
    <name evidence="11" type="ORF">B0T15DRAFT_519100</name>
</gene>
<feature type="signal peptide" evidence="10">
    <location>
        <begin position="1"/>
        <end position="19"/>
    </location>
</feature>
<evidence type="ECO:0000313" key="12">
    <source>
        <dbReference type="Proteomes" id="UP001273166"/>
    </source>
</evidence>
<keyword evidence="6 10" id="KW-0732">Signal</keyword>
<dbReference type="EMBL" id="JAUDZG010000001">
    <property type="protein sequence ID" value="KAK3310681.1"/>
    <property type="molecule type" value="Genomic_DNA"/>
</dbReference>
<evidence type="ECO:0000256" key="3">
    <source>
        <dbReference type="ARBA" id="ARBA00004922"/>
    </source>
</evidence>
<dbReference type="GO" id="GO:0008250">
    <property type="term" value="C:oligosaccharyltransferase complex"/>
    <property type="evidence" value="ECO:0007669"/>
    <property type="project" value="UniProtKB-UniRule"/>
</dbReference>
<keyword evidence="12" id="KW-1185">Reference proteome</keyword>
<evidence type="ECO:0000256" key="2">
    <source>
        <dbReference type="ARBA" id="ARBA00004115"/>
    </source>
</evidence>
<dbReference type="PANTHER" id="PTHR21049">
    <property type="entry name" value="RIBOPHORIN I"/>
    <property type="match status" value="1"/>
</dbReference>
<dbReference type="RefSeq" id="XP_062726461.1">
    <property type="nucleotide sequence ID" value="XM_062868416.1"/>
</dbReference>
<keyword evidence="7 10" id="KW-0256">Endoplasmic reticulum</keyword>
<accession>A0AAJ0M6A4</accession>
<comment type="function">
    <text evidence="1 10">Subunit of the oligosaccharyl transferase (OST) complex that catalyzes the initial transfer of a defined glycan (Glc(3)Man(9)GlcNAc(2) in eukaryotes) from the lipid carrier dolichol-pyrophosphate to an asparagine residue within an Asn-X-Ser/Thr consensus motif in nascent polypeptide chains, the first step in protein N-glycosylation. N-glycosylation occurs cotranslationally and the complex associates with the Sec61 complex at the channel-forming translocon complex that mediates protein translocation across the endoplasmic reticulum (ER). All subunits are required for a maximal enzyme activity.</text>
</comment>
<evidence type="ECO:0000256" key="7">
    <source>
        <dbReference type="ARBA" id="ARBA00022824"/>
    </source>
</evidence>
<dbReference type="Proteomes" id="UP001273166">
    <property type="component" value="Unassembled WGS sequence"/>
</dbReference>
<evidence type="ECO:0000313" key="11">
    <source>
        <dbReference type="EMBL" id="KAK3310681.1"/>
    </source>
</evidence>
<keyword evidence="8 10" id="KW-1133">Transmembrane helix</keyword>
<comment type="subcellular location">
    <subcellularLocation>
        <location evidence="2 10">Endoplasmic reticulum membrane</location>
        <topology evidence="2 10">Single-pass type I membrane protein</topology>
    </subcellularLocation>
</comment>
<evidence type="ECO:0000256" key="4">
    <source>
        <dbReference type="ARBA" id="ARBA00008905"/>
    </source>
</evidence>
<feature type="chain" id="PRO_5042314015" description="Dolichyl-diphosphooligosaccharide--protein glycosyltransferase subunit 1" evidence="10">
    <location>
        <begin position="20"/>
        <end position="493"/>
    </location>
</feature>
<evidence type="ECO:0000256" key="1">
    <source>
        <dbReference type="ARBA" id="ARBA00002791"/>
    </source>
</evidence>
<evidence type="ECO:0000256" key="9">
    <source>
        <dbReference type="ARBA" id="ARBA00023136"/>
    </source>
</evidence>
<evidence type="ECO:0000256" key="10">
    <source>
        <dbReference type="RuleBase" id="RU361143"/>
    </source>
</evidence>
<evidence type="ECO:0000256" key="6">
    <source>
        <dbReference type="ARBA" id="ARBA00022729"/>
    </source>
</evidence>
<evidence type="ECO:0000256" key="8">
    <source>
        <dbReference type="ARBA" id="ARBA00022989"/>
    </source>
</evidence>
<comment type="pathway">
    <text evidence="3 10">Protein modification; protein glycosylation.</text>
</comment>
<dbReference type="GeneID" id="87887245"/>
<sequence>MKTTAVFSAFLSLLSLASAASSKKSSSTSTTLPATFKPPQVFRNANLVHIISVEKNYAKENINVLVENIDKAAQDEYFVPFTADQMSRLGGVEVKDRKDARAGPFVAEAVEFDQESDIQYLRIRLPKPLAPGAQQTLGISYYLLKAYKPLPASIKQEEQQYLSFSFSAYCPSAYTTTKQKTEVKFPTGNIPDYTKLPGSGDVAEFPQKQGSKLSYGPFDEKPAGAVQPVSVRFEFNKPVTHVSRLERDIEVSHWGGNVAFEERYTLHHRGANLSSLFNRVKWQQSQYYQPTTFALKELKFPLRVGSVDPYYTDVIGNVSTSRFRSSKREALLEIKPRYPVFGGWKYPFTIGWNSDAKNFLRTTTAGGFVLNVPFLEGPRQAEGLEYEQVQVRVILPEGAENVKYHTSIPTSSITEAGIEIHKTFLDTIGRTALVIKARNLVDDFRDRELVVTYEYPIMAMLRKPLIVFGSVFAVLVGAWVVGNLELKFDARKK</sequence>
<reference evidence="11" key="1">
    <citation type="journal article" date="2023" name="Mol. Phylogenet. Evol.">
        <title>Genome-scale phylogeny and comparative genomics of the fungal order Sordariales.</title>
        <authorList>
            <person name="Hensen N."/>
            <person name="Bonometti L."/>
            <person name="Westerberg I."/>
            <person name="Brannstrom I.O."/>
            <person name="Guillou S."/>
            <person name="Cros-Aarteil S."/>
            <person name="Calhoun S."/>
            <person name="Haridas S."/>
            <person name="Kuo A."/>
            <person name="Mondo S."/>
            <person name="Pangilinan J."/>
            <person name="Riley R."/>
            <person name="LaButti K."/>
            <person name="Andreopoulos B."/>
            <person name="Lipzen A."/>
            <person name="Chen C."/>
            <person name="Yan M."/>
            <person name="Daum C."/>
            <person name="Ng V."/>
            <person name="Clum A."/>
            <person name="Steindorff A."/>
            <person name="Ohm R.A."/>
            <person name="Martin F."/>
            <person name="Silar P."/>
            <person name="Natvig D.O."/>
            <person name="Lalanne C."/>
            <person name="Gautier V."/>
            <person name="Ament-Velasquez S.L."/>
            <person name="Kruys A."/>
            <person name="Hutchinson M.I."/>
            <person name="Powell A.J."/>
            <person name="Barry K."/>
            <person name="Miller A.N."/>
            <person name="Grigoriev I.V."/>
            <person name="Debuchy R."/>
            <person name="Gladieux P."/>
            <person name="Hiltunen Thoren M."/>
            <person name="Johannesson H."/>
        </authorList>
    </citation>
    <scope>NUCLEOTIDE SEQUENCE</scope>
    <source>
        <strain evidence="11">CBS 333.67</strain>
    </source>
</reference>
<keyword evidence="5 10" id="KW-0812">Transmembrane</keyword>
<organism evidence="11 12">
    <name type="scientific">Chaetomium strumarium</name>
    <dbReference type="NCBI Taxonomy" id="1170767"/>
    <lineage>
        <taxon>Eukaryota</taxon>
        <taxon>Fungi</taxon>
        <taxon>Dikarya</taxon>
        <taxon>Ascomycota</taxon>
        <taxon>Pezizomycotina</taxon>
        <taxon>Sordariomycetes</taxon>
        <taxon>Sordariomycetidae</taxon>
        <taxon>Sordariales</taxon>
        <taxon>Chaetomiaceae</taxon>
        <taxon>Chaetomium</taxon>
    </lineage>
</organism>
<comment type="caution">
    <text evidence="11">The sequence shown here is derived from an EMBL/GenBank/DDBJ whole genome shotgun (WGS) entry which is preliminary data.</text>
</comment>
<feature type="transmembrane region" description="Helical" evidence="10">
    <location>
        <begin position="465"/>
        <end position="484"/>
    </location>
</feature>
<comment type="subunit">
    <text evidence="10">Component of the oligosaccharyltransferase (OST) complex.</text>
</comment>
<name>A0AAJ0M6A4_9PEZI</name>
<keyword evidence="9 10" id="KW-0472">Membrane</keyword>
<evidence type="ECO:0000256" key="5">
    <source>
        <dbReference type="ARBA" id="ARBA00022692"/>
    </source>
</evidence>
<dbReference type="PANTHER" id="PTHR21049:SF0">
    <property type="entry name" value="DOLICHYL-DIPHOSPHOOLIGOSACCHARIDE--PROTEIN GLYCOSYLTRANSFERASE SUBUNIT 1"/>
    <property type="match status" value="1"/>
</dbReference>
<dbReference type="InterPro" id="IPR007676">
    <property type="entry name" value="Ribophorin_I"/>
</dbReference>
<dbReference type="AlphaFoldDB" id="A0AAJ0M6A4"/>
<reference evidence="11" key="2">
    <citation type="submission" date="2023-06" db="EMBL/GenBank/DDBJ databases">
        <authorList>
            <consortium name="Lawrence Berkeley National Laboratory"/>
            <person name="Mondo S.J."/>
            <person name="Hensen N."/>
            <person name="Bonometti L."/>
            <person name="Westerberg I."/>
            <person name="Brannstrom I.O."/>
            <person name="Guillou S."/>
            <person name="Cros-Aarteil S."/>
            <person name="Calhoun S."/>
            <person name="Haridas S."/>
            <person name="Kuo A."/>
            <person name="Pangilinan J."/>
            <person name="Riley R."/>
            <person name="Labutti K."/>
            <person name="Andreopoulos B."/>
            <person name="Lipzen A."/>
            <person name="Chen C."/>
            <person name="Yanf M."/>
            <person name="Daum C."/>
            <person name="Ng V."/>
            <person name="Clum A."/>
            <person name="Steindorff A."/>
            <person name="Ohm R."/>
            <person name="Martin F."/>
            <person name="Silar P."/>
            <person name="Natvig D."/>
            <person name="Lalanne C."/>
            <person name="Gautier V."/>
            <person name="Ament-Velasquez S.L."/>
            <person name="Kruys A."/>
            <person name="Hutchinson M.I."/>
            <person name="Powell A.J."/>
            <person name="Barry K."/>
            <person name="Miller A.N."/>
            <person name="Grigoriev I.V."/>
            <person name="Debuchy R."/>
            <person name="Gladieux P."/>
            <person name="Thoren M.H."/>
            <person name="Johannesson H."/>
        </authorList>
    </citation>
    <scope>NUCLEOTIDE SEQUENCE</scope>
    <source>
        <strain evidence="11">CBS 333.67</strain>
    </source>
</reference>